<keyword evidence="2" id="KW-1185">Reference proteome</keyword>
<accession>A0AAN7EIL7</accession>
<dbReference type="EMBL" id="JAXUIC010000009">
    <property type="protein sequence ID" value="KAK4571659.1"/>
    <property type="molecule type" value="Genomic_DNA"/>
</dbReference>
<organism evidence="1 2">
    <name type="scientific">Quercus rubra</name>
    <name type="common">Northern red oak</name>
    <name type="synonym">Quercus borealis</name>
    <dbReference type="NCBI Taxonomy" id="3512"/>
    <lineage>
        <taxon>Eukaryota</taxon>
        <taxon>Viridiplantae</taxon>
        <taxon>Streptophyta</taxon>
        <taxon>Embryophyta</taxon>
        <taxon>Tracheophyta</taxon>
        <taxon>Spermatophyta</taxon>
        <taxon>Magnoliopsida</taxon>
        <taxon>eudicotyledons</taxon>
        <taxon>Gunneridae</taxon>
        <taxon>Pentapetalae</taxon>
        <taxon>rosids</taxon>
        <taxon>fabids</taxon>
        <taxon>Fagales</taxon>
        <taxon>Fagaceae</taxon>
        <taxon>Quercus</taxon>
    </lineage>
</organism>
<proteinExistence type="predicted"/>
<evidence type="ECO:0000313" key="1">
    <source>
        <dbReference type="EMBL" id="KAK4571659.1"/>
    </source>
</evidence>
<comment type="caution">
    <text evidence="1">The sequence shown here is derived from an EMBL/GenBank/DDBJ whole genome shotgun (WGS) entry which is preliminary data.</text>
</comment>
<dbReference type="AlphaFoldDB" id="A0AAN7EIL7"/>
<sequence length="95" mass="11249">MGGRFDAYPCGMKEYYDKLMQDYQEQLKDAKERYYMQLTSFLEVDNSFFSKWHGDLSADDKAKEGQRRMDFQPGSFFSHEVFDVKSEDSKETSKP</sequence>
<protein>
    <submittedName>
        <fullName evidence="1">Uncharacterized protein</fullName>
    </submittedName>
</protein>
<gene>
    <name evidence="1" type="ORF">RGQ29_030178</name>
</gene>
<name>A0AAN7EIL7_QUERU</name>
<evidence type="ECO:0000313" key="2">
    <source>
        <dbReference type="Proteomes" id="UP001324115"/>
    </source>
</evidence>
<dbReference type="Proteomes" id="UP001324115">
    <property type="component" value="Unassembled WGS sequence"/>
</dbReference>
<reference evidence="1 2" key="1">
    <citation type="journal article" date="2023" name="G3 (Bethesda)">
        <title>A haplotype-resolved chromosome-scale genome for Quercus rubra L. provides insights into the genetics of adaptive traits for red oak species.</title>
        <authorList>
            <person name="Kapoor B."/>
            <person name="Jenkins J."/>
            <person name="Schmutz J."/>
            <person name="Zhebentyayeva T."/>
            <person name="Kuelheim C."/>
            <person name="Coggeshall M."/>
            <person name="Heim C."/>
            <person name="Lasky J.R."/>
            <person name="Leites L."/>
            <person name="Islam-Faridi N."/>
            <person name="Romero-Severson J."/>
            <person name="DeLeo V.L."/>
            <person name="Lucas S.M."/>
            <person name="Lazic D."/>
            <person name="Gailing O."/>
            <person name="Carlson J."/>
            <person name="Staton M."/>
        </authorList>
    </citation>
    <scope>NUCLEOTIDE SEQUENCE [LARGE SCALE GENOMIC DNA]</scope>
    <source>
        <strain evidence="1">Pseudo-F2</strain>
    </source>
</reference>